<name>A0A3M7RB01_BRAPC</name>
<proteinExistence type="predicted"/>
<dbReference type="EMBL" id="REGN01003810">
    <property type="protein sequence ID" value="RNA20639.1"/>
    <property type="molecule type" value="Genomic_DNA"/>
</dbReference>
<evidence type="ECO:0000313" key="2">
    <source>
        <dbReference type="Proteomes" id="UP000276133"/>
    </source>
</evidence>
<gene>
    <name evidence="1" type="ORF">BpHYR1_044835</name>
</gene>
<sequence>MRKKKPRIYCAIASLIPMHFFGHKYHKLVWNKVTRKKNIIVIIYHLKTLKTHYLDSHLSRSSAFTISSPNVIIFMAIEVSIEGLSMFK</sequence>
<organism evidence="1 2">
    <name type="scientific">Brachionus plicatilis</name>
    <name type="common">Marine rotifer</name>
    <name type="synonym">Brachionus muelleri</name>
    <dbReference type="NCBI Taxonomy" id="10195"/>
    <lineage>
        <taxon>Eukaryota</taxon>
        <taxon>Metazoa</taxon>
        <taxon>Spiralia</taxon>
        <taxon>Gnathifera</taxon>
        <taxon>Rotifera</taxon>
        <taxon>Eurotatoria</taxon>
        <taxon>Monogononta</taxon>
        <taxon>Pseudotrocha</taxon>
        <taxon>Ploima</taxon>
        <taxon>Brachionidae</taxon>
        <taxon>Brachionus</taxon>
    </lineage>
</organism>
<dbReference type="Proteomes" id="UP000276133">
    <property type="component" value="Unassembled WGS sequence"/>
</dbReference>
<dbReference type="AlphaFoldDB" id="A0A3M7RB01"/>
<accession>A0A3M7RB01</accession>
<protein>
    <submittedName>
        <fullName evidence="1">Uncharacterized protein</fullName>
    </submittedName>
</protein>
<comment type="caution">
    <text evidence="1">The sequence shown here is derived from an EMBL/GenBank/DDBJ whole genome shotgun (WGS) entry which is preliminary data.</text>
</comment>
<keyword evidence="2" id="KW-1185">Reference proteome</keyword>
<evidence type="ECO:0000313" key="1">
    <source>
        <dbReference type="EMBL" id="RNA20639.1"/>
    </source>
</evidence>
<reference evidence="1 2" key="1">
    <citation type="journal article" date="2018" name="Sci. Rep.">
        <title>Genomic signatures of local adaptation to the degree of environmental predictability in rotifers.</title>
        <authorList>
            <person name="Franch-Gras L."/>
            <person name="Hahn C."/>
            <person name="Garcia-Roger E.M."/>
            <person name="Carmona M.J."/>
            <person name="Serra M."/>
            <person name="Gomez A."/>
        </authorList>
    </citation>
    <scope>NUCLEOTIDE SEQUENCE [LARGE SCALE GENOMIC DNA]</scope>
    <source>
        <strain evidence="1">HYR1</strain>
    </source>
</reference>